<dbReference type="Proteomes" id="UP000800038">
    <property type="component" value="Unassembled WGS sequence"/>
</dbReference>
<proteinExistence type="predicted"/>
<reference evidence="1" key="1">
    <citation type="journal article" date="2020" name="Stud. Mycol.">
        <title>101 Dothideomycetes genomes: a test case for predicting lifestyles and emergence of pathogens.</title>
        <authorList>
            <person name="Haridas S."/>
            <person name="Albert R."/>
            <person name="Binder M."/>
            <person name="Bloem J."/>
            <person name="Labutti K."/>
            <person name="Salamov A."/>
            <person name="Andreopoulos B."/>
            <person name="Baker S."/>
            <person name="Barry K."/>
            <person name="Bills G."/>
            <person name="Bluhm B."/>
            <person name="Cannon C."/>
            <person name="Castanera R."/>
            <person name="Culley D."/>
            <person name="Daum C."/>
            <person name="Ezra D."/>
            <person name="Gonzalez J."/>
            <person name="Henrissat B."/>
            <person name="Kuo A."/>
            <person name="Liang C."/>
            <person name="Lipzen A."/>
            <person name="Lutzoni F."/>
            <person name="Magnuson J."/>
            <person name="Mondo S."/>
            <person name="Nolan M."/>
            <person name="Ohm R."/>
            <person name="Pangilinan J."/>
            <person name="Park H.-J."/>
            <person name="Ramirez L."/>
            <person name="Alfaro M."/>
            <person name="Sun H."/>
            <person name="Tritt A."/>
            <person name="Yoshinaga Y."/>
            <person name="Zwiers L.-H."/>
            <person name="Turgeon B."/>
            <person name="Goodwin S."/>
            <person name="Spatafora J."/>
            <person name="Crous P."/>
            <person name="Grigoriev I."/>
        </authorList>
    </citation>
    <scope>NUCLEOTIDE SEQUENCE</scope>
    <source>
        <strain evidence="1">CBS 161.51</strain>
    </source>
</reference>
<accession>A0A6A5SES1</accession>
<evidence type="ECO:0000313" key="1">
    <source>
        <dbReference type="EMBL" id="KAF1938220.1"/>
    </source>
</evidence>
<name>A0A6A5SES1_9PLEO</name>
<keyword evidence="2" id="KW-1185">Reference proteome</keyword>
<sequence length="109" mass="12917">MPYIICVPGIFRPFLTNDPRIYIDCYELFKWDCEARPYSDALCKKLQEEDSRHESDSRRHQLENYWMKALRLNTKKESICSCIHSDTPTPGYLMHGVVIETREVETDDL</sequence>
<dbReference type="EMBL" id="ML976111">
    <property type="protein sequence ID" value="KAF1938220.1"/>
    <property type="molecule type" value="Genomic_DNA"/>
</dbReference>
<protein>
    <submittedName>
        <fullName evidence="1">Uncharacterized protein</fullName>
    </submittedName>
</protein>
<gene>
    <name evidence="1" type="ORF">EJ02DRAFT_458051</name>
</gene>
<dbReference type="OrthoDB" id="3776608at2759"/>
<organism evidence="1 2">
    <name type="scientific">Clathrospora elynae</name>
    <dbReference type="NCBI Taxonomy" id="706981"/>
    <lineage>
        <taxon>Eukaryota</taxon>
        <taxon>Fungi</taxon>
        <taxon>Dikarya</taxon>
        <taxon>Ascomycota</taxon>
        <taxon>Pezizomycotina</taxon>
        <taxon>Dothideomycetes</taxon>
        <taxon>Pleosporomycetidae</taxon>
        <taxon>Pleosporales</taxon>
        <taxon>Diademaceae</taxon>
        <taxon>Clathrospora</taxon>
    </lineage>
</organism>
<dbReference type="AlphaFoldDB" id="A0A6A5SES1"/>
<evidence type="ECO:0000313" key="2">
    <source>
        <dbReference type="Proteomes" id="UP000800038"/>
    </source>
</evidence>